<dbReference type="GO" id="GO:0046872">
    <property type="term" value="F:metal ion binding"/>
    <property type="evidence" value="ECO:0007669"/>
    <property type="project" value="InterPro"/>
</dbReference>
<dbReference type="AlphaFoldDB" id="A0A5C1E4J5"/>
<reference evidence="2 3" key="1">
    <citation type="submission" date="2017-07" db="EMBL/GenBank/DDBJ databases">
        <title>Complete genome sequence of Oryzomicrobium terrae TPP412.</title>
        <authorList>
            <person name="Chiu L.-W."/>
            <person name="Lo K.-J."/>
            <person name="Tsai Y.-M."/>
            <person name="Lin S.-S."/>
            <person name="Kuo C.-H."/>
            <person name="Liu C.-T."/>
        </authorList>
    </citation>
    <scope>NUCLEOTIDE SEQUENCE [LARGE SCALE GENOMIC DNA]</scope>
    <source>
        <strain evidence="2 3">TPP412</strain>
    </source>
</reference>
<dbReference type="SUPFAM" id="SSF53807">
    <property type="entry name" value="Helical backbone' metal receptor"/>
    <property type="match status" value="1"/>
</dbReference>
<proteinExistence type="predicted"/>
<feature type="signal peptide" evidence="1">
    <location>
        <begin position="1"/>
        <end position="25"/>
    </location>
</feature>
<gene>
    <name evidence="2" type="ORF">OTERR_03040</name>
</gene>
<dbReference type="PANTHER" id="PTHR42953:SF2">
    <property type="entry name" value="ADHESION PROTEIN"/>
    <property type="match status" value="1"/>
</dbReference>
<dbReference type="PANTHER" id="PTHR42953">
    <property type="entry name" value="HIGH-AFFINITY ZINC UPTAKE SYSTEM PROTEIN ZNUA-RELATED"/>
    <property type="match status" value="1"/>
</dbReference>
<dbReference type="Proteomes" id="UP000323671">
    <property type="component" value="Chromosome"/>
</dbReference>
<keyword evidence="1" id="KW-0732">Signal</keyword>
<evidence type="ECO:0000313" key="3">
    <source>
        <dbReference type="Proteomes" id="UP000323671"/>
    </source>
</evidence>
<accession>A0A5C1E4J5</accession>
<protein>
    <submittedName>
        <fullName evidence="2">Zinc/manganese transport system substrate-binding protein</fullName>
    </submittedName>
</protein>
<evidence type="ECO:0000313" key="2">
    <source>
        <dbReference type="EMBL" id="QEL63780.1"/>
    </source>
</evidence>
<evidence type="ECO:0000256" key="1">
    <source>
        <dbReference type="SAM" id="SignalP"/>
    </source>
</evidence>
<dbReference type="Gene3D" id="3.40.50.1980">
    <property type="entry name" value="Nitrogenase molybdenum iron protein domain"/>
    <property type="match status" value="2"/>
</dbReference>
<dbReference type="Pfam" id="PF01297">
    <property type="entry name" value="ZnuA"/>
    <property type="match status" value="1"/>
</dbReference>
<dbReference type="EMBL" id="CP022579">
    <property type="protein sequence ID" value="QEL63780.1"/>
    <property type="molecule type" value="Genomic_DNA"/>
</dbReference>
<feature type="chain" id="PRO_5022845425" evidence="1">
    <location>
        <begin position="26"/>
        <end position="304"/>
    </location>
</feature>
<sequence length="304" mass="32560">MQILKHTLAALAAVLLAGASVPANAAVQVFATVPEWAALAKEVGGAEVSVYQATTAFQDPHRIDAKPSLIAAARRAQLVVATGAELEIGWLPVVLRESGNGRIQVGQPGYLEASNLVTRLDVPTRLDRADGDVHAAGNPHVQLDPRNILKVAEGLTQRLAEIDPAKATVYRANLESFTARWKTAMARWEQEGASLKGTPVWVQHKAFIYLTHWLGMKEVGALEPKPGVEPTSASLAEVLARQQASPAKLVIRAAYQNDGPSKWVAERAKIPAVVLPYTVGGTPEAKDLFGLFDDTLARLKAALK</sequence>
<keyword evidence="3" id="KW-1185">Reference proteome</keyword>
<dbReference type="KEGG" id="otr:OTERR_03040"/>
<name>A0A5C1E4J5_9RHOO</name>
<dbReference type="InterPro" id="IPR006127">
    <property type="entry name" value="ZnuA-like"/>
</dbReference>
<dbReference type="RefSeq" id="WP_149424640.1">
    <property type="nucleotide sequence ID" value="NZ_CP022579.1"/>
</dbReference>
<organism evidence="2 3">
    <name type="scientific">Oryzomicrobium terrae</name>
    <dbReference type="NCBI Taxonomy" id="1735038"/>
    <lineage>
        <taxon>Bacteria</taxon>
        <taxon>Pseudomonadati</taxon>
        <taxon>Pseudomonadota</taxon>
        <taxon>Betaproteobacteria</taxon>
        <taxon>Rhodocyclales</taxon>
        <taxon>Rhodocyclaceae</taxon>
        <taxon>Oryzomicrobium</taxon>
    </lineage>
</organism>
<dbReference type="GO" id="GO:0030001">
    <property type="term" value="P:metal ion transport"/>
    <property type="evidence" value="ECO:0007669"/>
    <property type="project" value="InterPro"/>
</dbReference>
<dbReference type="InterPro" id="IPR050492">
    <property type="entry name" value="Bact_metal-bind_prot9"/>
</dbReference>